<name>A0A1B7K5U3_9ENTR</name>
<comment type="similarity">
    <text evidence="1">To the N-terminal of E.carotovora exoenzyme regulation regulon ORF1. The C-terminal part is colinear with YqcB.</text>
</comment>
<evidence type="ECO:0000259" key="2">
    <source>
        <dbReference type="Pfam" id="PF04287"/>
    </source>
</evidence>
<sequence>MTRHDSLRDQLLLIETLLRQHQHWQETAPHESAFASDQPFCMDTLEPLEWLQWVLIPRMHQLLDSEMPLPKDFAIAPYYEMALDAAHPLRAIILPPLEQLDAFFTSDPH</sequence>
<gene>
    <name evidence="3" type="ORF">M989_01059</name>
</gene>
<dbReference type="GO" id="GO:0044010">
    <property type="term" value="P:single-species biofilm formation"/>
    <property type="evidence" value="ECO:0007669"/>
    <property type="project" value="TreeGrafter"/>
</dbReference>
<dbReference type="PANTHER" id="PTHR39586">
    <property type="entry name" value="CYTOPLASMIC PROTEIN-RELATED"/>
    <property type="match status" value="1"/>
</dbReference>
<dbReference type="Pfam" id="PF04287">
    <property type="entry name" value="DUF446"/>
    <property type="match status" value="1"/>
</dbReference>
<dbReference type="AlphaFoldDB" id="A0A1B7K5U3"/>
<evidence type="ECO:0000256" key="1">
    <source>
        <dbReference type="ARBA" id="ARBA00060999"/>
    </source>
</evidence>
<evidence type="ECO:0000313" key="4">
    <source>
        <dbReference type="Proteomes" id="UP000078386"/>
    </source>
</evidence>
<evidence type="ECO:0000313" key="3">
    <source>
        <dbReference type="EMBL" id="OAT55384.1"/>
    </source>
</evidence>
<protein>
    <recommendedName>
        <fullName evidence="2">YqcC-like domain-containing protein</fullName>
    </recommendedName>
</protein>
<dbReference type="Proteomes" id="UP000078386">
    <property type="component" value="Unassembled WGS sequence"/>
</dbReference>
<keyword evidence="4" id="KW-1185">Reference proteome</keyword>
<dbReference type="SUPFAM" id="SSF158452">
    <property type="entry name" value="YqcC-like"/>
    <property type="match status" value="1"/>
</dbReference>
<reference evidence="3 4" key="1">
    <citation type="submission" date="2016-04" db="EMBL/GenBank/DDBJ databases">
        <title>ATOL: Assembling a taxonomically balanced genome-scale reconstruction of the evolutionary history of the Enterobacteriaceae.</title>
        <authorList>
            <person name="Plunkett G.III."/>
            <person name="Neeno-Eckwall E.C."/>
            <person name="Glasner J.D."/>
            <person name="Perna N.T."/>
        </authorList>
    </citation>
    <scope>NUCLEOTIDE SEQUENCE [LARGE SCALE GENOMIC DNA]</scope>
    <source>
        <strain evidence="3 4">ATCC 51603</strain>
    </source>
</reference>
<dbReference type="PATRIC" id="fig|1354264.4.peg.1105"/>
<dbReference type="Gene3D" id="1.20.1440.40">
    <property type="entry name" value="YqcC-like"/>
    <property type="match status" value="1"/>
</dbReference>
<dbReference type="PANTHER" id="PTHR39586:SF1">
    <property type="entry name" value="CYTOPLASMIC PROTEIN"/>
    <property type="match status" value="1"/>
</dbReference>
<dbReference type="RefSeq" id="WP_064543071.1">
    <property type="nucleotide sequence ID" value="NZ_LXEU01000024.1"/>
</dbReference>
<accession>A0A1B7K5U3</accession>
<dbReference type="InterPro" id="IPR023376">
    <property type="entry name" value="YqcC-like_dom"/>
</dbReference>
<feature type="domain" description="YqcC-like" evidence="2">
    <location>
        <begin position="7"/>
        <end position="102"/>
    </location>
</feature>
<dbReference type="PIRSF" id="PIRSF006257">
    <property type="entry name" value="UCP006257"/>
    <property type="match status" value="1"/>
</dbReference>
<proteinExistence type="predicted"/>
<dbReference type="InterPro" id="IPR036814">
    <property type="entry name" value="YqcC-like_sf"/>
</dbReference>
<dbReference type="EMBL" id="LXEU01000024">
    <property type="protein sequence ID" value="OAT55384.1"/>
    <property type="molecule type" value="Genomic_DNA"/>
</dbReference>
<organism evidence="3 4">
    <name type="scientific">Kluyvera georgiana ATCC 51603</name>
    <dbReference type="NCBI Taxonomy" id="1354264"/>
    <lineage>
        <taxon>Bacteria</taxon>
        <taxon>Pseudomonadati</taxon>
        <taxon>Pseudomonadota</taxon>
        <taxon>Gammaproteobacteria</taxon>
        <taxon>Enterobacterales</taxon>
        <taxon>Enterobacteriaceae</taxon>
        <taxon>Kluyvera</taxon>
    </lineage>
</organism>
<dbReference type="FunFam" id="1.20.1440.40:FF:000001">
    <property type="entry name" value="DUF446 domain protein"/>
    <property type="match status" value="1"/>
</dbReference>
<comment type="caution">
    <text evidence="3">The sequence shown here is derived from an EMBL/GenBank/DDBJ whole genome shotgun (WGS) entry which is preliminary data.</text>
</comment>
<dbReference type="InterPro" id="IPR007384">
    <property type="entry name" value="UCP006257"/>
</dbReference>